<keyword evidence="1" id="KW-0472">Membrane</keyword>
<reference evidence="2" key="1">
    <citation type="submission" date="2019-01" db="EMBL/GenBank/DDBJ databases">
        <authorList>
            <person name="Lista F."/>
            <person name="Anselmo A."/>
        </authorList>
    </citation>
    <scope>NUCLEOTIDE SEQUENCE</scope>
    <source>
        <strain evidence="2">22S</strain>
    </source>
</reference>
<dbReference type="EMBL" id="SDCA01000048">
    <property type="protein sequence ID" value="TCW90053.1"/>
    <property type="molecule type" value="Genomic_DNA"/>
</dbReference>
<evidence type="ECO:0000313" key="2">
    <source>
        <dbReference type="EMBL" id="TCW90053.1"/>
    </source>
</evidence>
<name>A0A483F1G1_KLEPN</name>
<evidence type="ECO:0000313" key="4">
    <source>
        <dbReference type="Proteomes" id="UP000322977"/>
    </source>
</evidence>
<evidence type="ECO:0000313" key="3">
    <source>
        <dbReference type="EMBL" id="TYL66379.1"/>
    </source>
</evidence>
<evidence type="ECO:0000256" key="1">
    <source>
        <dbReference type="SAM" id="Phobius"/>
    </source>
</evidence>
<protein>
    <recommendedName>
        <fullName evidence="5">DUF4175 domain-containing protein</fullName>
    </recommendedName>
</protein>
<sequence length="59" mass="6808">MTFHDNLMGYLFLLFSMWPVFMVLFIGLSLALYGVLMHKTAIFCFLTGIIIGLAGWIYR</sequence>
<dbReference type="EMBL" id="VSSY01000197">
    <property type="protein sequence ID" value="TYL66379.1"/>
    <property type="molecule type" value="Genomic_DNA"/>
</dbReference>
<keyword evidence="1" id="KW-0812">Transmembrane</keyword>
<feature type="transmembrane region" description="Helical" evidence="1">
    <location>
        <begin position="12"/>
        <end position="33"/>
    </location>
</feature>
<gene>
    <name evidence="2" type="ORF">ETE62_24615</name>
    <name evidence="3" type="ORF">FXN67_32340</name>
</gene>
<dbReference type="Proteomes" id="UP000322977">
    <property type="component" value="Unassembled WGS sequence"/>
</dbReference>
<feature type="transmembrane region" description="Helical" evidence="1">
    <location>
        <begin position="40"/>
        <end position="58"/>
    </location>
</feature>
<comment type="caution">
    <text evidence="2">The sequence shown here is derived from an EMBL/GenBank/DDBJ whole genome shotgun (WGS) entry which is preliminary data.</text>
</comment>
<dbReference type="AlphaFoldDB" id="A0A483F1G1"/>
<proteinExistence type="predicted"/>
<reference evidence="3 4" key="2">
    <citation type="submission" date="2019-08" db="EMBL/GenBank/DDBJ databases">
        <title>Phenotypic and genetic characterization of extended-spectrum b-lactamase-producing hypermucoviscous Klebsiella pneumoniae from Chile.</title>
        <authorList>
            <person name="Morales-Leon F."/>
            <person name="Caro C."/>
            <person name="Opazo-Capurro A."/>
            <person name="Lincopan N."/>
            <person name="Dominguez-Yevenes M."/>
            <person name="Lima C."/>
            <person name="Bello-Toledo H."/>
            <person name="Gonzalez-Rocha G."/>
        </authorList>
    </citation>
    <scope>NUCLEOTIDE SEQUENCE [LARGE SCALE GENOMIC DNA]</scope>
    <source>
        <strain evidence="3 4">UCO-494</strain>
    </source>
</reference>
<organism evidence="2">
    <name type="scientific">Klebsiella pneumoniae</name>
    <dbReference type="NCBI Taxonomy" id="573"/>
    <lineage>
        <taxon>Bacteria</taxon>
        <taxon>Pseudomonadati</taxon>
        <taxon>Pseudomonadota</taxon>
        <taxon>Gammaproteobacteria</taxon>
        <taxon>Enterobacterales</taxon>
        <taxon>Enterobacteriaceae</taxon>
        <taxon>Klebsiella/Raoultella group</taxon>
        <taxon>Klebsiella</taxon>
        <taxon>Klebsiella pneumoniae complex</taxon>
    </lineage>
</organism>
<evidence type="ECO:0008006" key="5">
    <source>
        <dbReference type="Google" id="ProtNLM"/>
    </source>
</evidence>
<keyword evidence="1" id="KW-1133">Transmembrane helix</keyword>
<accession>A0A483F1G1</accession>